<dbReference type="AlphaFoldDB" id="A0A067K0U6"/>
<feature type="domain" description="Thioesterase" evidence="3">
    <location>
        <begin position="90"/>
        <end position="163"/>
    </location>
</feature>
<comment type="similarity">
    <text evidence="1">Belongs to the thioesterase PaaI family.</text>
</comment>
<dbReference type="PANTHER" id="PTHR21660">
    <property type="entry name" value="THIOESTERASE SUPERFAMILY MEMBER-RELATED"/>
    <property type="match status" value="1"/>
</dbReference>
<feature type="compositionally biased region" description="Polar residues" evidence="2">
    <location>
        <begin position="1"/>
        <end position="12"/>
    </location>
</feature>
<dbReference type="SUPFAM" id="SSF54637">
    <property type="entry name" value="Thioesterase/thiol ester dehydrase-isomerase"/>
    <property type="match status" value="1"/>
</dbReference>
<dbReference type="Pfam" id="PF03061">
    <property type="entry name" value="4HBT"/>
    <property type="match status" value="1"/>
</dbReference>
<proteinExistence type="inferred from homology"/>
<dbReference type="OrthoDB" id="46529at2759"/>
<evidence type="ECO:0000259" key="3">
    <source>
        <dbReference type="Pfam" id="PF03061"/>
    </source>
</evidence>
<dbReference type="GO" id="GO:0047617">
    <property type="term" value="F:fatty acyl-CoA hydrolase activity"/>
    <property type="evidence" value="ECO:0007669"/>
    <property type="project" value="InterPro"/>
</dbReference>
<dbReference type="EMBL" id="KK914782">
    <property type="protein sequence ID" value="KDP28673.1"/>
    <property type="molecule type" value="Genomic_DNA"/>
</dbReference>
<organism evidence="4 5">
    <name type="scientific">Jatropha curcas</name>
    <name type="common">Barbados nut</name>
    <dbReference type="NCBI Taxonomy" id="180498"/>
    <lineage>
        <taxon>Eukaryota</taxon>
        <taxon>Viridiplantae</taxon>
        <taxon>Streptophyta</taxon>
        <taxon>Embryophyta</taxon>
        <taxon>Tracheophyta</taxon>
        <taxon>Spermatophyta</taxon>
        <taxon>Magnoliopsida</taxon>
        <taxon>eudicotyledons</taxon>
        <taxon>Gunneridae</taxon>
        <taxon>Pentapetalae</taxon>
        <taxon>rosids</taxon>
        <taxon>fabids</taxon>
        <taxon>Malpighiales</taxon>
        <taxon>Euphorbiaceae</taxon>
        <taxon>Crotonoideae</taxon>
        <taxon>Jatropheae</taxon>
        <taxon>Jatropha</taxon>
    </lineage>
</organism>
<accession>A0A067K0U6</accession>
<dbReference type="CDD" id="cd03443">
    <property type="entry name" value="PaaI_thioesterase"/>
    <property type="match status" value="1"/>
</dbReference>
<feature type="region of interest" description="Disordered" evidence="2">
    <location>
        <begin position="1"/>
        <end position="25"/>
    </location>
</feature>
<reference evidence="4 5" key="1">
    <citation type="journal article" date="2014" name="PLoS ONE">
        <title>Global Analysis of Gene Expression Profiles in Physic Nut (Jatropha curcas L.) Seedlings Exposed to Salt Stress.</title>
        <authorList>
            <person name="Zhang L."/>
            <person name="Zhang C."/>
            <person name="Wu P."/>
            <person name="Chen Y."/>
            <person name="Li M."/>
            <person name="Jiang H."/>
            <person name="Wu G."/>
        </authorList>
    </citation>
    <scope>NUCLEOTIDE SEQUENCE [LARGE SCALE GENOMIC DNA]</scope>
    <source>
        <strain evidence="5">cv. GZQX0401</strain>
        <tissue evidence="4">Young leaves</tissue>
    </source>
</reference>
<dbReference type="STRING" id="180498.A0A067K0U6"/>
<sequence>MAKTSAIDNSPPSKEDSSYPISVSKSSSPEVVEGVHRFFNNVGISAFIPENNQSKDFYSDILRYLLKAASVQRGRISCVFSVQPVVANYYGGLHGSAVAAIAERVGIACARTIVAEDKEIFLGELSISYLSAAPQKEVLVVDGSVVRSGRNLTVVAMEFKIKRTGKLGFTARATFYHMPPAKL</sequence>
<gene>
    <name evidence="4" type="ORF">JCGZ_14444</name>
</gene>
<evidence type="ECO:0000256" key="1">
    <source>
        <dbReference type="ARBA" id="ARBA00008324"/>
    </source>
</evidence>
<keyword evidence="5" id="KW-1185">Reference proteome</keyword>
<evidence type="ECO:0000256" key="2">
    <source>
        <dbReference type="SAM" id="MobiDB-lite"/>
    </source>
</evidence>
<dbReference type="Gene3D" id="3.10.129.10">
    <property type="entry name" value="Hotdog Thioesterase"/>
    <property type="match status" value="1"/>
</dbReference>
<dbReference type="InterPro" id="IPR006683">
    <property type="entry name" value="Thioestr_dom"/>
</dbReference>
<evidence type="ECO:0000313" key="4">
    <source>
        <dbReference type="EMBL" id="KDP28673.1"/>
    </source>
</evidence>
<dbReference type="Proteomes" id="UP000027138">
    <property type="component" value="Unassembled WGS sequence"/>
</dbReference>
<protein>
    <recommendedName>
        <fullName evidence="3">Thioesterase domain-containing protein</fullName>
    </recommendedName>
</protein>
<name>A0A067K0U6_JATCU</name>
<evidence type="ECO:0000313" key="5">
    <source>
        <dbReference type="Proteomes" id="UP000027138"/>
    </source>
</evidence>
<dbReference type="PANTHER" id="PTHR21660:SF48">
    <property type="entry name" value="THIOESTERASE DOMAIN-CONTAINING PROTEIN"/>
    <property type="match status" value="1"/>
</dbReference>
<dbReference type="InterPro" id="IPR029069">
    <property type="entry name" value="HotDog_dom_sf"/>
</dbReference>
<dbReference type="InterPro" id="IPR039298">
    <property type="entry name" value="ACOT13"/>
</dbReference>